<evidence type="ECO:0000256" key="1">
    <source>
        <dbReference type="ARBA" id="ARBA00004370"/>
    </source>
</evidence>
<dbReference type="SUPFAM" id="SSF48452">
    <property type="entry name" value="TPR-like"/>
    <property type="match status" value="2"/>
</dbReference>
<comment type="caution">
    <text evidence="10">The sequence shown here is derived from an EMBL/GenBank/DDBJ whole genome shotgun (WGS) entry which is preliminary data.</text>
</comment>
<comment type="subcellular location">
    <subcellularLocation>
        <location evidence="1">Membrane</location>
    </subcellularLocation>
</comment>
<reference evidence="10 11" key="1">
    <citation type="submission" date="2022-08" db="EMBL/GenBank/DDBJ databases">
        <title>Algoriphagus sp. CAU 1643 isolated from mud.</title>
        <authorList>
            <person name="Kim W."/>
        </authorList>
    </citation>
    <scope>NUCLEOTIDE SEQUENCE [LARGE SCALE GENOMIC DNA]</scope>
    <source>
        <strain evidence="10 11">CAU 1643</strain>
    </source>
</reference>
<feature type="transmembrane region" description="Helical" evidence="8">
    <location>
        <begin position="369"/>
        <end position="386"/>
    </location>
</feature>
<keyword evidence="11" id="KW-1185">Reference proteome</keyword>
<dbReference type="EMBL" id="JANWGH010000003">
    <property type="protein sequence ID" value="MCS5491340.1"/>
    <property type="molecule type" value="Genomic_DNA"/>
</dbReference>
<dbReference type="Gene3D" id="3.30.70.1230">
    <property type="entry name" value="Nucleotide cyclase"/>
    <property type="match status" value="1"/>
</dbReference>
<keyword evidence="4 8" id="KW-1133">Transmembrane helix</keyword>
<dbReference type="InterPro" id="IPR029787">
    <property type="entry name" value="Nucleotide_cyclase"/>
</dbReference>
<dbReference type="Proteomes" id="UP001206788">
    <property type="component" value="Unassembled WGS sequence"/>
</dbReference>
<dbReference type="PANTHER" id="PTHR11920:SF335">
    <property type="entry name" value="GUANYLATE CYCLASE"/>
    <property type="match status" value="1"/>
</dbReference>
<dbReference type="RefSeq" id="WP_259415005.1">
    <property type="nucleotide sequence ID" value="NZ_JANWGH010000003.1"/>
</dbReference>
<sequence>MQEIDSLCNLSFEAYGDYEFEKAISFADQAILISQKRNYEEGLLKSNFYKTIAEEELNPSSFDPNGMEQMIPQLQQAGFDSEEARAYTFLAGIYSFFGDIERSIENHLLALSIYERLNDALGIASVHNNLSLVYYDQHDYVEAFRHARISMDIEKKEGDPRRIHSSLNNLAIIFEHTGPVDSAIYYHQMALDMAYQIKNPYSIGLSLSNLGNNYANKGELDLAEKTLLEALRIRDSLGYSRGLAYTHNRLASLYLQKSNYPKSKFHAEKSLENAQKASEVKVIRMAYERLTEVAEKTGDVRSELTYLKKAAQLKDSILNESNTKEITKMMANYEFEKQQLLDSIQNAQQMREQSLVFDERLKVERNQRIIFMISGVLFLVLAVGWWRRYKFIKKASHIIRKEKDRSDKLLLNILPTKVAEELKETGKSEARDFEEVTVIFTDFADFTKKAQHLSAKELVHELNICFKAFDLIIEEFGLEKIKTIGDAYLAAGGLNNHSCVMDVINAALKIKDFINQRNFDPSIPSKAKFDMRIGINTGPVVAGIVGIKKFQYDIWGDTVNTAQRMEAACGLNKINISKSTYSRIKDNPNLCFEFRGLVPVKGKGPLSMWYVESRKNQIQKFEAIHHDRIF</sequence>
<dbReference type="InterPro" id="IPR050401">
    <property type="entry name" value="Cyclic_nucleotide_synthase"/>
</dbReference>
<comment type="similarity">
    <text evidence="7">Belongs to the adenylyl cyclase class-4/guanylyl cyclase family.</text>
</comment>
<evidence type="ECO:0000256" key="4">
    <source>
        <dbReference type="ARBA" id="ARBA00022989"/>
    </source>
</evidence>
<dbReference type="Pfam" id="PF00211">
    <property type="entry name" value="Guanylate_cyc"/>
    <property type="match status" value="1"/>
</dbReference>
<evidence type="ECO:0000313" key="10">
    <source>
        <dbReference type="EMBL" id="MCS5491340.1"/>
    </source>
</evidence>
<evidence type="ECO:0000256" key="7">
    <source>
        <dbReference type="RuleBase" id="RU000405"/>
    </source>
</evidence>
<proteinExistence type="inferred from homology"/>
<organism evidence="10 11">
    <name type="scientific">Algoriphagus limi</name>
    <dbReference type="NCBI Taxonomy" id="2975273"/>
    <lineage>
        <taxon>Bacteria</taxon>
        <taxon>Pseudomonadati</taxon>
        <taxon>Bacteroidota</taxon>
        <taxon>Cytophagia</taxon>
        <taxon>Cytophagales</taxon>
        <taxon>Cyclobacteriaceae</taxon>
        <taxon>Algoriphagus</taxon>
    </lineage>
</organism>
<dbReference type="InterPro" id="IPR011990">
    <property type="entry name" value="TPR-like_helical_dom_sf"/>
</dbReference>
<evidence type="ECO:0000256" key="2">
    <source>
        <dbReference type="ARBA" id="ARBA00022692"/>
    </source>
</evidence>
<evidence type="ECO:0000313" key="11">
    <source>
        <dbReference type="Proteomes" id="UP001206788"/>
    </source>
</evidence>
<feature type="domain" description="Guanylate cyclase" evidence="9">
    <location>
        <begin position="437"/>
        <end position="566"/>
    </location>
</feature>
<dbReference type="CDD" id="cd07302">
    <property type="entry name" value="CHD"/>
    <property type="match status" value="1"/>
</dbReference>
<dbReference type="SMART" id="SM00028">
    <property type="entry name" value="TPR"/>
    <property type="match status" value="6"/>
</dbReference>
<dbReference type="Pfam" id="PF13424">
    <property type="entry name" value="TPR_12"/>
    <property type="match status" value="2"/>
</dbReference>
<name>A0ABT2G7U2_9BACT</name>
<dbReference type="PANTHER" id="PTHR11920">
    <property type="entry name" value="GUANYLYL CYCLASE"/>
    <property type="match status" value="1"/>
</dbReference>
<evidence type="ECO:0000256" key="6">
    <source>
        <dbReference type="ARBA" id="ARBA00023239"/>
    </source>
</evidence>
<protein>
    <submittedName>
        <fullName evidence="10">Tetratricopeptide repeat protein</fullName>
    </submittedName>
</protein>
<dbReference type="InterPro" id="IPR018297">
    <property type="entry name" value="A/G_cyclase_CS"/>
</dbReference>
<keyword evidence="6 7" id="KW-0456">Lyase</keyword>
<dbReference type="PROSITE" id="PS00452">
    <property type="entry name" value="GUANYLATE_CYCLASE_1"/>
    <property type="match status" value="1"/>
</dbReference>
<keyword evidence="5 8" id="KW-0472">Membrane</keyword>
<evidence type="ECO:0000259" key="9">
    <source>
        <dbReference type="PROSITE" id="PS50125"/>
    </source>
</evidence>
<dbReference type="SMART" id="SM00044">
    <property type="entry name" value="CYCc"/>
    <property type="match status" value="1"/>
</dbReference>
<dbReference type="InterPro" id="IPR019734">
    <property type="entry name" value="TPR_rpt"/>
</dbReference>
<dbReference type="PROSITE" id="PS50125">
    <property type="entry name" value="GUANYLATE_CYCLASE_2"/>
    <property type="match status" value="1"/>
</dbReference>
<dbReference type="InterPro" id="IPR001054">
    <property type="entry name" value="A/G_cyclase"/>
</dbReference>
<keyword evidence="2 8" id="KW-0812">Transmembrane</keyword>
<evidence type="ECO:0000256" key="8">
    <source>
        <dbReference type="SAM" id="Phobius"/>
    </source>
</evidence>
<dbReference type="Gene3D" id="1.25.40.10">
    <property type="entry name" value="Tetratricopeptide repeat domain"/>
    <property type="match status" value="1"/>
</dbReference>
<evidence type="ECO:0000256" key="3">
    <source>
        <dbReference type="ARBA" id="ARBA00022741"/>
    </source>
</evidence>
<evidence type="ECO:0000256" key="5">
    <source>
        <dbReference type="ARBA" id="ARBA00023136"/>
    </source>
</evidence>
<gene>
    <name evidence="10" type="ORF">NY014_12915</name>
</gene>
<accession>A0ABT2G7U2</accession>
<dbReference type="SUPFAM" id="SSF55073">
    <property type="entry name" value="Nucleotide cyclase"/>
    <property type="match status" value="1"/>
</dbReference>
<keyword evidence="3" id="KW-0547">Nucleotide-binding</keyword>